<proteinExistence type="predicted"/>
<reference evidence="1 2" key="1">
    <citation type="journal article" date="2024" name="Plant Biotechnol. J.">
        <title>Genome and CRISPR/Cas9 system of a widespread forest tree (Populus alba) in the world.</title>
        <authorList>
            <person name="Liu Y.J."/>
            <person name="Jiang P.F."/>
            <person name="Han X.M."/>
            <person name="Li X.Y."/>
            <person name="Wang H.M."/>
            <person name="Wang Y.J."/>
            <person name="Wang X.X."/>
            <person name="Zeng Q.Y."/>
        </authorList>
    </citation>
    <scope>NUCLEOTIDE SEQUENCE [LARGE SCALE GENOMIC DNA]</scope>
    <source>
        <strain evidence="2">cv. PAL-ZL1</strain>
    </source>
</reference>
<dbReference type="Proteomes" id="UP000309997">
    <property type="component" value="Unassembled WGS sequence"/>
</dbReference>
<keyword evidence="2" id="KW-1185">Reference proteome</keyword>
<protein>
    <submittedName>
        <fullName evidence="1">Uncharacterized protein</fullName>
    </submittedName>
</protein>
<dbReference type="EMBL" id="RCHU02000014">
    <property type="protein sequence ID" value="KAL3571508.1"/>
    <property type="molecule type" value="Genomic_DNA"/>
</dbReference>
<name>A0ACC4AZ29_POPAL</name>
<evidence type="ECO:0000313" key="1">
    <source>
        <dbReference type="EMBL" id="KAL3571508.1"/>
    </source>
</evidence>
<organism evidence="1 2">
    <name type="scientific">Populus alba</name>
    <name type="common">White poplar</name>
    <dbReference type="NCBI Taxonomy" id="43335"/>
    <lineage>
        <taxon>Eukaryota</taxon>
        <taxon>Viridiplantae</taxon>
        <taxon>Streptophyta</taxon>
        <taxon>Embryophyta</taxon>
        <taxon>Tracheophyta</taxon>
        <taxon>Spermatophyta</taxon>
        <taxon>Magnoliopsida</taxon>
        <taxon>eudicotyledons</taxon>
        <taxon>Gunneridae</taxon>
        <taxon>Pentapetalae</taxon>
        <taxon>rosids</taxon>
        <taxon>fabids</taxon>
        <taxon>Malpighiales</taxon>
        <taxon>Salicaceae</taxon>
        <taxon>Saliceae</taxon>
        <taxon>Populus</taxon>
    </lineage>
</organism>
<comment type="caution">
    <text evidence="1">The sequence shown here is derived from an EMBL/GenBank/DDBJ whole genome shotgun (WGS) entry which is preliminary data.</text>
</comment>
<evidence type="ECO:0000313" key="2">
    <source>
        <dbReference type="Proteomes" id="UP000309997"/>
    </source>
</evidence>
<sequence>MTRRKKCLEGIVQRRLRQTIKVHKGAVNLDNPAKEAVQLGDPEFHGEWLVVARNRKSKSMSNKGDSVKENYSTKINNKLGLRMTSQMGFRGIMGLIVQALMGV</sequence>
<accession>A0ACC4AZ29</accession>
<gene>
    <name evidence="1" type="ORF">D5086_025412</name>
</gene>